<evidence type="ECO:0000256" key="1">
    <source>
        <dbReference type="ARBA" id="ARBA00023125"/>
    </source>
</evidence>
<organism evidence="5 6">
    <name type="scientific">Coemansia asiatica</name>
    <dbReference type="NCBI Taxonomy" id="1052880"/>
    <lineage>
        <taxon>Eukaryota</taxon>
        <taxon>Fungi</taxon>
        <taxon>Fungi incertae sedis</taxon>
        <taxon>Zoopagomycota</taxon>
        <taxon>Kickxellomycotina</taxon>
        <taxon>Kickxellomycetes</taxon>
        <taxon>Kickxellales</taxon>
        <taxon>Kickxellaceae</taxon>
        <taxon>Coemansia</taxon>
    </lineage>
</organism>
<dbReference type="InterPro" id="IPR036910">
    <property type="entry name" value="HMG_box_dom_sf"/>
</dbReference>
<feature type="region of interest" description="Disordered" evidence="3">
    <location>
        <begin position="146"/>
        <end position="167"/>
    </location>
</feature>
<dbReference type="SMART" id="SM00398">
    <property type="entry name" value="HMG"/>
    <property type="match status" value="1"/>
</dbReference>
<evidence type="ECO:0000259" key="4">
    <source>
        <dbReference type="PROSITE" id="PS50118"/>
    </source>
</evidence>
<keyword evidence="6" id="KW-1185">Reference proteome</keyword>
<feature type="compositionally biased region" description="Basic residues" evidence="3">
    <location>
        <begin position="293"/>
        <end position="302"/>
    </location>
</feature>
<dbReference type="Pfam" id="PF00505">
    <property type="entry name" value="HMG_box"/>
    <property type="match status" value="1"/>
</dbReference>
<feature type="compositionally biased region" description="Low complexity" evidence="3">
    <location>
        <begin position="23"/>
        <end position="38"/>
    </location>
</feature>
<dbReference type="GO" id="GO:0003677">
    <property type="term" value="F:DNA binding"/>
    <property type="evidence" value="ECO:0007669"/>
    <property type="project" value="UniProtKB-UniRule"/>
</dbReference>
<evidence type="ECO:0000256" key="3">
    <source>
        <dbReference type="SAM" id="MobiDB-lite"/>
    </source>
</evidence>
<feature type="region of interest" description="Disordered" evidence="3">
    <location>
        <begin position="1"/>
        <end position="45"/>
    </location>
</feature>
<sequence length="520" mass="56171">MNTLHNFGLSQYPSSSGSGANGQQQHQQQQQQLQQQQQPGGTNSLQLPISSAAVAQGMPSFHLNASSSVSPVPNPSEFPYTPQQLIVSPTTPTTGLCYGDAYTLSASATPMAASSHNTPLQQPKQPHHLGLVNTPLYHSYSYQPASQATTPFQQQPTQKQQQQQQQLPSIMLSGNTIAPISSSYQLDSFQQAVGPGPSSAAANTTQSKPRAPRNKSKFKRFRNAFIYFVNDQRNKVDEETKKLKNREFLQLMSSRWKKMPEEERRPYIDMAEEDKKRFENDVKKYGKYESRQRRYTKGRSHGKAAETAGHHGTTPYSVPDSANAASAYTSASSTVTANSINNSLMYQQSGGGVDGVGSIGYGVMNSTQTGANMPISPFYANLSPIPSSAAMAAAATASANWPGGMRYVDLASGNAAAGFQQQPHQANSLLSPANTMMQRNSNSSMESANDINDIQASLTPDYQWSRVNNAQQAAYAGLSGAVSDLTAVSAAQANANAAVYYNGDGYQQMPQQQQQHQQTA</sequence>
<feature type="region of interest" description="Disordered" evidence="3">
    <location>
        <begin position="289"/>
        <end position="318"/>
    </location>
</feature>
<feature type="compositionally biased region" description="Polar residues" evidence="3">
    <location>
        <begin position="1"/>
        <end position="22"/>
    </location>
</feature>
<dbReference type="GO" id="GO:0005634">
    <property type="term" value="C:nucleus"/>
    <property type="evidence" value="ECO:0007669"/>
    <property type="project" value="UniProtKB-UniRule"/>
</dbReference>
<dbReference type="EMBL" id="JANBOH010000133">
    <property type="protein sequence ID" value="KAJ1644952.1"/>
    <property type="molecule type" value="Genomic_DNA"/>
</dbReference>
<dbReference type="CDD" id="cd00084">
    <property type="entry name" value="HMG-box_SF"/>
    <property type="match status" value="1"/>
</dbReference>
<evidence type="ECO:0000313" key="5">
    <source>
        <dbReference type="EMBL" id="KAJ1644952.1"/>
    </source>
</evidence>
<keyword evidence="1 2" id="KW-0238">DNA-binding</keyword>
<evidence type="ECO:0000313" key="6">
    <source>
        <dbReference type="Proteomes" id="UP001145021"/>
    </source>
</evidence>
<feature type="domain" description="HMG box" evidence="4">
    <location>
        <begin position="218"/>
        <end position="286"/>
    </location>
</feature>
<feature type="compositionally biased region" description="Low complexity" evidence="3">
    <location>
        <begin position="146"/>
        <end position="166"/>
    </location>
</feature>
<dbReference type="Proteomes" id="UP001145021">
    <property type="component" value="Unassembled WGS sequence"/>
</dbReference>
<dbReference type="AlphaFoldDB" id="A0A9W7XKB4"/>
<dbReference type="Gene3D" id="1.10.30.10">
    <property type="entry name" value="High mobility group box domain"/>
    <property type="match status" value="1"/>
</dbReference>
<proteinExistence type="predicted"/>
<dbReference type="InterPro" id="IPR009071">
    <property type="entry name" value="HMG_box_dom"/>
</dbReference>
<protein>
    <recommendedName>
        <fullName evidence="4">HMG box domain-containing protein</fullName>
    </recommendedName>
</protein>
<dbReference type="InterPro" id="IPR050342">
    <property type="entry name" value="HMGB"/>
</dbReference>
<accession>A0A9W7XKB4</accession>
<keyword evidence="2" id="KW-0539">Nucleus</keyword>
<dbReference type="PANTHER" id="PTHR48112">
    <property type="entry name" value="HIGH MOBILITY GROUP PROTEIN DSP1"/>
    <property type="match status" value="1"/>
</dbReference>
<name>A0A9W7XKB4_9FUNG</name>
<feature type="DNA-binding region" description="HMG box" evidence="2">
    <location>
        <begin position="218"/>
        <end position="286"/>
    </location>
</feature>
<gene>
    <name evidence="5" type="ORF">LPJ64_003432</name>
</gene>
<dbReference type="PROSITE" id="PS50118">
    <property type="entry name" value="HMG_BOX_2"/>
    <property type="match status" value="1"/>
</dbReference>
<evidence type="ECO:0000256" key="2">
    <source>
        <dbReference type="PROSITE-ProRule" id="PRU00267"/>
    </source>
</evidence>
<comment type="caution">
    <text evidence="5">The sequence shown here is derived from an EMBL/GenBank/DDBJ whole genome shotgun (WGS) entry which is preliminary data.</text>
</comment>
<feature type="region of interest" description="Disordered" evidence="3">
    <location>
        <begin position="189"/>
        <end position="216"/>
    </location>
</feature>
<dbReference type="SUPFAM" id="SSF47095">
    <property type="entry name" value="HMG-box"/>
    <property type="match status" value="1"/>
</dbReference>
<reference evidence="5" key="1">
    <citation type="submission" date="2022-07" db="EMBL/GenBank/DDBJ databases">
        <title>Phylogenomic reconstructions and comparative analyses of Kickxellomycotina fungi.</title>
        <authorList>
            <person name="Reynolds N.K."/>
            <person name="Stajich J.E."/>
            <person name="Barry K."/>
            <person name="Grigoriev I.V."/>
            <person name="Crous P."/>
            <person name="Smith M.E."/>
        </authorList>
    </citation>
    <scope>NUCLEOTIDE SEQUENCE</scope>
    <source>
        <strain evidence="5">NBRC 105413</strain>
    </source>
</reference>